<protein>
    <submittedName>
        <fullName evidence="1">Uncharacterized protein</fullName>
    </submittedName>
</protein>
<feature type="non-terminal residue" evidence="1">
    <location>
        <position position="1"/>
    </location>
</feature>
<reference evidence="1" key="1">
    <citation type="submission" date="2019-04" db="EMBL/GenBank/DDBJ databases">
        <title>Genome assembly of Zosterops borbonicus 15179.</title>
        <authorList>
            <person name="Leroy T."/>
            <person name="Anselmetti Y."/>
            <person name="Tilak M.-K."/>
            <person name="Nabholz B."/>
        </authorList>
    </citation>
    <scope>NUCLEOTIDE SEQUENCE</scope>
    <source>
        <strain evidence="1">HGM_15179</strain>
        <tissue evidence="1">Muscle</tissue>
    </source>
</reference>
<dbReference type="Proteomes" id="UP000796761">
    <property type="component" value="Unassembled WGS sequence"/>
</dbReference>
<name>A0A8K1GWH1_9PASS</name>
<dbReference type="EMBL" id="SWJQ01000033">
    <property type="protein sequence ID" value="TRZ25091.1"/>
    <property type="molecule type" value="Genomic_DNA"/>
</dbReference>
<gene>
    <name evidence="1" type="ORF">HGM15179_001994</name>
</gene>
<organism evidence="1 2">
    <name type="scientific">Zosterops borbonicus</name>
    <dbReference type="NCBI Taxonomy" id="364589"/>
    <lineage>
        <taxon>Eukaryota</taxon>
        <taxon>Metazoa</taxon>
        <taxon>Chordata</taxon>
        <taxon>Craniata</taxon>
        <taxon>Vertebrata</taxon>
        <taxon>Euteleostomi</taxon>
        <taxon>Archelosauria</taxon>
        <taxon>Archosauria</taxon>
        <taxon>Dinosauria</taxon>
        <taxon>Saurischia</taxon>
        <taxon>Theropoda</taxon>
        <taxon>Coelurosauria</taxon>
        <taxon>Aves</taxon>
        <taxon>Neognathae</taxon>
        <taxon>Neoaves</taxon>
        <taxon>Telluraves</taxon>
        <taxon>Australaves</taxon>
        <taxon>Passeriformes</taxon>
        <taxon>Sylvioidea</taxon>
        <taxon>Zosteropidae</taxon>
        <taxon>Zosterops</taxon>
    </lineage>
</organism>
<proteinExistence type="predicted"/>
<comment type="caution">
    <text evidence="1">The sequence shown here is derived from an EMBL/GenBank/DDBJ whole genome shotgun (WGS) entry which is preliminary data.</text>
</comment>
<dbReference type="AlphaFoldDB" id="A0A8K1GWH1"/>
<keyword evidence="2" id="KW-1185">Reference proteome</keyword>
<evidence type="ECO:0000313" key="1">
    <source>
        <dbReference type="EMBL" id="TRZ25091.1"/>
    </source>
</evidence>
<feature type="non-terminal residue" evidence="1">
    <location>
        <position position="66"/>
    </location>
</feature>
<accession>A0A8K1GWH1</accession>
<evidence type="ECO:0000313" key="2">
    <source>
        <dbReference type="Proteomes" id="UP000796761"/>
    </source>
</evidence>
<sequence>NTAGSEDVKLFFWQQVTGLGQEVKTWTRKTQSQYLSKKKNENSSLYNFTEVSRNRTRLTFFKFLIS</sequence>